<evidence type="ECO:0000313" key="4">
    <source>
        <dbReference type="Proteomes" id="UP000198302"/>
    </source>
</evidence>
<dbReference type="AlphaFoldDB" id="A0A0D0F4J4"/>
<evidence type="ECO:0000313" key="3">
    <source>
        <dbReference type="Proteomes" id="UP000032061"/>
    </source>
</evidence>
<proteinExistence type="predicted"/>
<dbReference type="OrthoDB" id="1189226at2"/>
<name>A0A0D0F4J4_9FLAO</name>
<gene>
    <name evidence="2" type="ORF">B0A73_18475</name>
    <name evidence="1" type="ORF">IW18_00575</name>
</gene>
<reference evidence="1 3" key="1">
    <citation type="submission" date="2015-01" db="EMBL/GenBank/DDBJ databases">
        <title>Genome of Flavobacterium hibernum DSM 12611.</title>
        <authorList>
            <person name="Stropko S.J."/>
            <person name="Pipes S.E."/>
            <person name="Newman J.D."/>
        </authorList>
    </citation>
    <scope>NUCLEOTIDE SEQUENCE [LARGE SCALE GENOMIC DNA]</scope>
    <source>
        <strain evidence="1 3">DSM 12611</strain>
    </source>
</reference>
<keyword evidence="4" id="KW-1185">Reference proteome</keyword>
<dbReference type="Proteomes" id="UP000198302">
    <property type="component" value="Unassembled WGS sequence"/>
</dbReference>
<protein>
    <submittedName>
        <fullName evidence="2">SMI1/KNR4 family protein</fullName>
    </submittedName>
</protein>
<evidence type="ECO:0000313" key="1">
    <source>
        <dbReference type="EMBL" id="KIO54546.1"/>
    </source>
</evidence>
<dbReference type="STRING" id="37752.IW18_00575"/>
<dbReference type="Proteomes" id="UP000032061">
    <property type="component" value="Unassembled WGS sequence"/>
</dbReference>
<organism evidence="1 3">
    <name type="scientific">Flavobacterium hibernum</name>
    <dbReference type="NCBI Taxonomy" id="37752"/>
    <lineage>
        <taxon>Bacteria</taxon>
        <taxon>Pseudomonadati</taxon>
        <taxon>Bacteroidota</taxon>
        <taxon>Flavobacteriia</taxon>
        <taxon>Flavobacteriales</taxon>
        <taxon>Flavobacteriaceae</taxon>
        <taxon>Flavobacterium</taxon>
    </lineage>
</organism>
<evidence type="ECO:0000313" key="2">
    <source>
        <dbReference type="EMBL" id="OXA84609.1"/>
    </source>
</evidence>
<sequence length="158" mass="18600">MEINFLKYLRDNPSAYPYDKDYKATIQPISIEEIEHLEQLYNSGNPFPKVLKELLFLAGNDCYVCDYGINETQQELQEWVREDMLENKRTISRPFYAFDVYGGSQFLFIYLDDGYNPAIYEAHPYSNNDSWISRLSNLTIKNLVDNGIERIKRGENPF</sequence>
<dbReference type="RefSeq" id="WP_041515639.1">
    <property type="nucleotide sequence ID" value="NZ_JPRK01000002.1"/>
</dbReference>
<reference evidence="2 4" key="2">
    <citation type="submission" date="2016-11" db="EMBL/GenBank/DDBJ databases">
        <title>Whole genomes of Flavobacteriaceae.</title>
        <authorList>
            <person name="Stine C."/>
            <person name="Li C."/>
            <person name="Tadesse D."/>
        </authorList>
    </citation>
    <scope>NUCLEOTIDE SEQUENCE [LARGE SCALE GENOMIC DNA]</scope>
    <source>
        <strain evidence="2 4">ATCC 51468</strain>
    </source>
</reference>
<dbReference type="EMBL" id="MUGX01000029">
    <property type="protein sequence ID" value="OXA84609.1"/>
    <property type="molecule type" value="Genomic_DNA"/>
</dbReference>
<dbReference type="EMBL" id="JPRK01000002">
    <property type="protein sequence ID" value="KIO54546.1"/>
    <property type="molecule type" value="Genomic_DNA"/>
</dbReference>
<comment type="caution">
    <text evidence="1">The sequence shown here is derived from an EMBL/GenBank/DDBJ whole genome shotgun (WGS) entry which is preliminary data.</text>
</comment>
<accession>A0A0D0F4J4</accession>